<reference evidence="2 3" key="1">
    <citation type="submission" date="2023-07" db="EMBL/GenBank/DDBJ databases">
        <title>Genomic Encyclopedia of Type Strains, Phase IV (KMG-IV): sequencing the most valuable type-strain genomes for metagenomic binning, comparative biology and taxonomic classification.</title>
        <authorList>
            <person name="Goeker M."/>
        </authorList>
    </citation>
    <scope>NUCLEOTIDE SEQUENCE [LARGE SCALE GENOMIC DNA]</scope>
    <source>
        <strain evidence="2 3">DSM 23948</strain>
    </source>
</reference>
<dbReference type="GO" id="GO:0009002">
    <property type="term" value="F:serine-type D-Ala-D-Ala carboxypeptidase activity"/>
    <property type="evidence" value="ECO:0007669"/>
    <property type="project" value="UniProtKB-EC"/>
</dbReference>
<dbReference type="PANTHER" id="PTHR34385">
    <property type="entry name" value="D-ALANYL-D-ALANINE CARBOXYPEPTIDASE"/>
    <property type="match status" value="1"/>
</dbReference>
<keyword evidence="2" id="KW-0645">Protease</keyword>
<name>A0ABT9V1G8_9BACL</name>
<dbReference type="EC" id="3.4.16.4" evidence="2"/>
<dbReference type="InterPro" id="IPR003709">
    <property type="entry name" value="VanY-like_core_dom"/>
</dbReference>
<dbReference type="PANTHER" id="PTHR34385:SF1">
    <property type="entry name" value="PEPTIDOGLYCAN L-ALANYL-D-GLUTAMATE ENDOPEPTIDASE CWLK"/>
    <property type="match status" value="1"/>
</dbReference>
<dbReference type="InterPro" id="IPR052179">
    <property type="entry name" value="DD-CPase-like"/>
</dbReference>
<sequence length="279" mass="31636">MKKWGIVGILPIMLGLIFFVHNPESQIEITKGIEAANRATQPVEITTDGIHNGNLLLVNHDYPVHPVSVQTDVINLFEGNVGQYFGLLDKNVRLSEEITQKFTEMVRAAKKDGVENFIISSGYRNLEEQTQLFQEMGAVYALPPGHSEHNLGLSLDVGSSKMKMNVAPEGKWIKDHAWQYGFVLRYPEDKTEITGIEYEPWHIRYVGLPHSAIMQEKNFVLEEYLQYVKEQQQLTASINGNEYTISYYPISKTTTIEVPANRQYEISGNNIDGVIVTVY</sequence>
<evidence type="ECO:0000259" key="1">
    <source>
        <dbReference type="Pfam" id="PF02557"/>
    </source>
</evidence>
<evidence type="ECO:0000313" key="3">
    <source>
        <dbReference type="Proteomes" id="UP001231362"/>
    </source>
</evidence>
<proteinExistence type="predicted"/>
<dbReference type="Gene3D" id="3.30.200.180">
    <property type="match status" value="1"/>
</dbReference>
<dbReference type="InterPro" id="IPR009045">
    <property type="entry name" value="Zn_M74/Hedgehog-like"/>
</dbReference>
<accession>A0ABT9V1G8</accession>
<dbReference type="Gene3D" id="3.30.1380.10">
    <property type="match status" value="1"/>
</dbReference>
<evidence type="ECO:0000313" key="2">
    <source>
        <dbReference type="EMBL" id="MDQ0154792.1"/>
    </source>
</evidence>
<dbReference type="EMBL" id="JAUSTU010000004">
    <property type="protein sequence ID" value="MDQ0154792.1"/>
    <property type="molecule type" value="Genomic_DNA"/>
</dbReference>
<keyword evidence="2" id="KW-0378">Hydrolase</keyword>
<comment type="caution">
    <text evidence="2">The sequence shown here is derived from an EMBL/GenBank/DDBJ whole genome shotgun (WGS) entry which is preliminary data.</text>
</comment>
<dbReference type="CDD" id="cd14852">
    <property type="entry name" value="LD-carboxypeptidase"/>
    <property type="match status" value="1"/>
</dbReference>
<feature type="domain" description="D-alanyl-D-alanine carboxypeptidase-like core" evidence="1">
    <location>
        <begin position="93"/>
        <end position="207"/>
    </location>
</feature>
<keyword evidence="2" id="KW-0121">Carboxypeptidase</keyword>
<dbReference type="Pfam" id="PF02557">
    <property type="entry name" value="VanY"/>
    <property type="match status" value="1"/>
</dbReference>
<gene>
    <name evidence="2" type="ORF">J2S07_001096</name>
</gene>
<dbReference type="SUPFAM" id="SSF55166">
    <property type="entry name" value="Hedgehog/DD-peptidase"/>
    <property type="match status" value="1"/>
</dbReference>
<protein>
    <submittedName>
        <fullName evidence="2">D-alanyl-D-alanine carboxypeptidase</fullName>
        <ecNumber evidence="2">3.4.16.4</ecNumber>
    </submittedName>
</protein>
<dbReference type="RefSeq" id="WP_307149384.1">
    <property type="nucleotide sequence ID" value="NZ_JAUSTU010000004.1"/>
</dbReference>
<keyword evidence="3" id="KW-1185">Reference proteome</keyword>
<organism evidence="2 3">
    <name type="scientific">Anoxybacillus andreesenii</name>
    <dbReference type="NCBI Taxonomy" id="1325932"/>
    <lineage>
        <taxon>Bacteria</taxon>
        <taxon>Bacillati</taxon>
        <taxon>Bacillota</taxon>
        <taxon>Bacilli</taxon>
        <taxon>Bacillales</taxon>
        <taxon>Anoxybacillaceae</taxon>
        <taxon>Anoxybacillus</taxon>
    </lineage>
</organism>
<dbReference type="Proteomes" id="UP001231362">
    <property type="component" value="Unassembled WGS sequence"/>
</dbReference>
<dbReference type="InterPro" id="IPR058193">
    <property type="entry name" value="VanY/YodJ_core_dom"/>
</dbReference>